<dbReference type="Proteomes" id="UP000005141">
    <property type="component" value="Unassembled WGS sequence"/>
</dbReference>
<keyword evidence="2" id="KW-1185">Reference proteome</keyword>
<dbReference type="InterPro" id="IPR014998">
    <property type="entry name" value="DUF1848"/>
</dbReference>
<dbReference type="eggNOG" id="COG1533">
    <property type="taxonomic scope" value="Bacteria"/>
</dbReference>
<dbReference type="Pfam" id="PF08902">
    <property type="entry name" value="DUF1848"/>
    <property type="match status" value="1"/>
</dbReference>
<dbReference type="PATRIC" id="fig|702438.4.peg.1298"/>
<proteinExistence type="predicted"/>
<dbReference type="AlphaFoldDB" id="G1WBR0"/>
<comment type="caution">
    <text evidence="1">The sequence shown here is derived from an EMBL/GenBank/DDBJ whole genome shotgun (WGS) entry which is preliminary data.</text>
</comment>
<dbReference type="EMBL" id="ADGI01000044">
    <property type="protein sequence ID" value="EGV31514.1"/>
    <property type="molecule type" value="Genomic_DNA"/>
</dbReference>
<organism evidence="1 2">
    <name type="scientific">Segatella oulorum F0390</name>
    <dbReference type="NCBI Taxonomy" id="702438"/>
    <lineage>
        <taxon>Bacteria</taxon>
        <taxon>Pseudomonadati</taxon>
        <taxon>Bacteroidota</taxon>
        <taxon>Bacteroidia</taxon>
        <taxon>Bacteroidales</taxon>
        <taxon>Prevotellaceae</taxon>
        <taxon>Segatella</taxon>
    </lineage>
</organism>
<evidence type="ECO:0000313" key="1">
    <source>
        <dbReference type="EMBL" id="EGV31514.1"/>
    </source>
</evidence>
<dbReference type="OrthoDB" id="9771212at2"/>
<evidence type="ECO:0008006" key="3">
    <source>
        <dbReference type="Google" id="ProtNLM"/>
    </source>
</evidence>
<sequence length="355" mass="41046">MATWQHKDIIIDGQTVKAQAPVIVSASRSTDIPAFYSDWFFDRLKQGYSAWMNPFNGVKSYVSYEQTRFIVFWSKNPRPLLPYLDVLKERNIKCYIQYSLNDYEQEHLEKVPPLATRIETFKLLVHELGVGSVVWRFDPLILTDNISVDDLLYKVQNVGNQLKGYTEKFVFSYADIGTYRKVKKNLERSGILYREWVTPQMEEFAAKLSELNRKLGWNYQLATCSEKIDIEKYGIAHNRCIDGDLITRLAWQDKVLMDFMKVKILPMPTLSLFDDSPPLPEGAIALPNNQYFLSAHKKDSGQRAFCGCMAAKDIGEYNTCPHLCEYCYANTTKQLAIANWKRHQENRNADTITGK</sequence>
<dbReference type="GeneID" id="95425903"/>
<gene>
    <name evidence="1" type="ORF">HMPREF9431_01261</name>
</gene>
<evidence type="ECO:0000313" key="2">
    <source>
        <dbReference type="Proteomes" id="UP000005141"/>
    </source>
</evidence>
<name>G1WBR0_9BACT</name>
<protein>
    <recommendedName>
        <fullName evidence="3">DUF1848 domain-containing protein</fullName>
    </recommendedName>
</protein>
<reference evidence="1 2" key="1">
    <citation type="submission" date="2011-07" db="EMBL/GenBank/DDBJ databases">
        <title>The Genome Sequence of Prevotella oulorum F0390.</title>
        <authorList>
            <consortium name="The Broad Institute Genome Sequencing Platform"/>
            <consortium name="The Broad Institute Genome Sequencing Center for Infectious Disease"/>
            <person name="Earl A."/>
            <person name="Ward D."/>
            <person name="Feldgarden M."/>
            <person name="Gevers D."/>
            <person name="Izard J."/>
            <person name="Ganesan A."/>
            <person name="Baranova O.V."/>
            <person name="Blanton J.M."/>
            <person name="Tanner A.C."/>
            <person name="Dewhirst F.E."/>
            <person name="Young S.K."/>
            <person name="Zeng Q."/>
            <person name="Gargeya S."/>
            <person name="Fitzgerald M."/>
            <person name="Haas B."/>
            <person name="Abouelleil A."/>
            <person name="Alvarado L."/>
            <person name="Arachchi H.M."/>
            <person name="Berlin A."/>
            <person name="Brown A."/>
            <person name="Chapman S.B."/>
            <person name="Chen Z."/>
            <person name="Dunbar C."/>
            <person name="Freedman E."/>
            <person name="Gearin G."/>
            <person name="Gellesch M."/>
            <person name="Goldberg J."/>
            <person name="Griggs A."/>
            <person name="Gujja S."/>
            <person name="Heiman D."/>
            <person name="Howarth C."/>
            <person name="Larson L."/>
            <person name="Lui A."/>
            <person name="MacDonald P.J.P."/>
            <person name="Mehta T."/>
            <person name="Montmayeur A."/>
            <person name="Murphy C."/>
            <person name="Neiman D."/>
            <person name="Pearson M."/>
            <person name="Priest M."/>
            <person name="Roberts A."/>
            <person name="Saif S."/>
            <person name="Shea T."/>
            <person name="Shenoy N."/>
            <person name="Sisk P."/>
            <person name="Stolte C."/>
            <person name="Sykes S."/>
            <person name="Wortman J."/>
            <person name="Nusbaum C."/>
            <person name="Birren B."/>
        </authorList>
    </citation>
    <scope>NUCLEOTIDE SEQUENCE [LARGE SCALE GENOMIC DNA]</scope>
    <source>
        <strain evidence="1 2">F0390</strain>
    </source>
</reference>
<accession>G1WBR0</accession>
<dbReference type="RefSeq" id="WP_004380293.1">
    <property type="nucleotide sequence ID" value="NZ_JH114215.1"/>
</dbReference>
<dbReference type="HOGENOM" id="CLU_069130_0_0_10"/>